<gene>
    <name evidence="2" type="ORF">FSARC_12445</name>
</gene>
<protein>
    <submittedName>
        <fullName evidence="2">Uncharacterized protein</fullName>
    </submittedName>
</protein>
<dbReference type="Pfam" id="PF13095">
    <property type="entry name" value="FTA2"/>
    <property type="match status" value="1"/>
</dbReference>
<evidence type="ECO:0000313" key="3">
    <source>
        <dbReference type="Proteomes" id="UP000622797"/>
    </source>
</evidence>
<accession>A0A8H4T8I9</accession>
<dbReference type="EMBL" id="JABEXW010000850">
    <property type="protein sequence ID" value="KAF4953241.1"/>
    <property type="molecule type" value="Genomic_DNA"/>
</dbReference>
<reference evidence="2" key="1">
    <citation type="journal article" date="2020" name="BMC Genomics">
        <title>Correction to: Identification and distribution of gene clusters required for synthesis of sphingolipid metabolism inhibitors in diverse species of the filamentous fungus Fusarium.</title>
        <authorList>
            <person name="Kim H.S."/>
            <person name="Lohmar J.M."/>
            <person name="Busman M."/>
            <person name="Brown D.W."/>
            <person name="Naumann T.A."/>
            <person name="Divon H.H."/>
            <person name="Lysoe E."/>
            <person name="Uhlig S."/>
            <person name="Proctor R.H."/>
        </authorList>
    </citation>
    <scope>NUCLEOTIDE SEQUENCE</scope>
    <source>
        <strain evidence="2">NRRL 20472</strain>
    </source>
</reference>
<evidence type="ECO:0000256" key="1">
    <source>
        <dbReference type="SAM" id="MobiDB-lite"/>
    </source>
</evidence>
<keyword evidence="3" id="KW-1185">Reference proteome</keyword>
<dbReference type="OrthoDB" id="3432781at2759"/>
<reference evidence="2" key="2">
    <citation type="submission" date="2020-05" db="EMBL/GenBank/DDBJ databases">
        <authorList>
            <person name="Kim H.-S."/>
            <person name="Proctor R.H."/>
            <person name="Brown D.W."/>
        </authorList>
    </citation>
    <scope>NUCLEOTIDE SEQUENCE</scope>
    <source>
        <strain evidence="2">NRRL 20472</strain>
    </source>
</reference>
<sequence>MSSPPDSPVLSEGAQNDRRGLERGPCLVRVQPTPTFHLRRPECQIKRFLQNFRPAMGQSCFRFFEPTTTEYCWGPLLGKDIPSDIAAFYTDPFYAECRAYGRINETVGRSRKHPISTVAVPCHGFVFLGSQDQRALVARGIDLRPRDDIDHTPIDMDMDYQTSATGGSYARAIVKDVWSSDSGINTANLGKVLSGIVCMNAIGIYNTDIRLDNFCAGRIVSFSLSWTKPHKTMDALGRRSILRHTLADREMFDEMVGKGEIPNPKHIQAVHRMRRRSQRLR</sequence>
<feature type="region of interest" description="Disordered" evidence="1">
    <location>
        <begin position="1"/>
        <end position="24"/>
    </location>
</feature>
<organism evidence="2 3">
    <name type="scientific">Fusarium sarcochroum</name>
    <dbReference type="NCBI Taxonomy" id="1208366"/>
    <lineage>
        <taxon>Eukaryota</taxon>
        <taxon>Fungi</taxon>
        <taxon>Dikarya</taxon>
        <taxon>Ascomycota</taxon>
        <taxon>Pezizomycotina</taxon>
        <taxon>Sordariomycetes</taxon>
        <taxon>Hypocreomycetidae</taxon>
        <taxon>Hypocreales</taxon>
        <taxon>Nectriaceae</taxon>
        <taxon>Fusarium</taxon>
        <taxon>Fusarium lateritium species complex</taxon>
    </lineage>
</organism>
<dbReference type="Proteomes" id="UP000622797">
    <property type="component" value="Unassembled WGS sequence"/>
</dbReference>
<dbReference type="AlphaFoldDB" id="A0A8H4T8I9"/>
<dbReference type="InterPro" id="IPR025213">
    <property type="entry name" value="Sim4_Fta2"/>
</dbReference>
<name>A0A8H4T8I9_9HYPO</name>
<comment type="caution">
    <text evidence="2">The sequence shown here is derived from an EMBL/GenBank/DDBJ whole genome shotgun (WGS) entry which is preliminary data.</text>
</comment>
<evidence type="ECO:0000313" key="2">
    <source>
        <dbReference type="EMBL" id="KAF4953241.1"/>
    </source>
</evidence>
<proteinExistence type="predicted"/>